<keyword evidence="8" id="KW-0378">Hydrolase</keyword>
<dbReference type="InterPro" id="IPR036691">
    <property type="entry name" value="Endo/exonu/phosph_ase_sf"/>
</dbReference>
<dbReference type="GO" id="GO:0016020">
    <property type="term" value="C:membrane"/>
    <property type="evidence" value="ECO:0007669"/>
    <property type="project" value="UniProtKB-SubCell"/>
</dbReference>
<organism evidence="17 18">
    <name type="scientific">Angiostrongylus cantonensis</name>
    <name type="common">Rat lungworm</name>
    <dbReference type="NCBI Taxonomy" id="6313"/>
    <lineage>
        <taxon>Eukaryota</taxon>
        <taxon>Metazoa</taxon>
        <taxon>Ecdysozoa</taxon>
        <taxon>Nematoda</taxon>
        <taxon>Chromadorea</taxon>
        <taxon>Rhabditida</taxon>
        <taxon>Rhabditina</taxon>
        <taxon>Rhabditomorpha</taxon>
        <taxon>Strongyloidea</taxon>
        <taxon>Metastrongylidae</taxon>
        <taxon>Angiostrongylus</taxon>
    </lineage>
</organism>
<dbReference type="Proteomes" id="UP000035642">
    <property type="component" value="Unassembled WGS sequence"/>
</dbReference>
<evidence type="ECO:0000256" key="15">
    <source>
        <dbReference type="SAM" id="Phobius"/>
    </source>
</evidence>
<comment type="subcellular location">
    <subcellularLocation>
        <location evidence="1">Membrane</location>
        <topology evidence="1">Multi-pass membrane protein</topology>
    </subcellularLocation>
</comment>
<feature type="transmembrane region" description="Helical" evidence="15">
    <location>
        <begin position="453"/>
        <end position="474"/>
    </location>
</feature>
<keyword evidence="6 15" id="KW-0812">Transmembrane</keyword>
<keyword evidence="11 15" id="KW-1133">Transmembrane helix</keyword>
<reference evidence="18" key="2">
    <citation type="submission" date="2017-02" db="UniProtKB">
        <authorList>
            <consortium name="WormBaseParasite"/>
        </authorList>
    </citation>
    <scope>IDENTIFICATION</scope>
</reference>
<evidence type="ECO:0000313" key="18">
    <source>
        <dbReference type="WBParaSite" id="ACAC_0001194401-mRNA-1"/>
    </source>
</evidence>
<dbReference type="Gene3D" id="3.60.10.10">
    <property type="entry name" value="Endonuclease/exonuclease/phosphatase"/>
    <property type="match status" value="1"/>
</dbReference>
<evidence type="ECO:0000256" key="4">
    <source>
        <dbReference type="ARBA" id="ARBA00006335"/>
    </source>
</evidence>
<evidence type="ECO:0000256" key="9">
    <source>
        <dbReference type="ARBA" id="ARBA00022842"/>
    </source>
</evidence>
<sequence length="623" mass="70541">MNSGDIPTKNGVAYEDLHRDVASAQYNRPEAGFISWTTLVSASESSSSSVDLRVLTLNVWCLPQPWPLGSKDRKYRLKKLAEAILKENYDIVGLQEVWSITDYADLIERLSSSFRFHHYFHSGFTGSGVCVFSRHPIVSTLTHRYSLNGFAHHIHRGDWFGGKVVGLVEVEVEGIRVNFYCTHLHAEYNRENDLYLPHRVAQSFELSQFVRHTAHGADVVIITGDFNMEPQDLGLRLILSQIHLLDAWRIAHPVSPRLESNASSSHWRGVENGGTCDRPDNCYSLKKFKQKDDSKRIDYILFKNGRMSLSLELCDVVMNKVMNRILSWVRSRSDHNVVSYSRFGLPGDELDDRPPPTVIHVAPFREDSPEFMAFGTHSQRAAVISAGIGLSLVLFIFLSVFFEFDWYHHEKGVDIGALGMYNFAGCKVFLGVEPMRRESRKAYPWKLVRTESLGILEVGLLLFLFVGISIHWYVIRGIKSGQPKYLVPLIIIYAMTLVIEAIFFIFVVNHIVVLNYLKSMPPQSTSGYLFVTAICRNYLEKRQIHDLEMRVAEKSKLQHPSIRIVFGAGDPEMNSSSNNDVQPPADEAPPPYEHATQSSNETTQPEASVAPQRTVLQAQDGIL</sequence>
<evidence type="ECO:0000256" key="1">
    <source>
        <dbReference type="ARBA" id="ARBA00004141"/>
    </source>
</evidence>
<feature type="compositionally biased region" description="Polar residues" evidence="14">
    <location>
        <begin position="595"/>
        <end position="606"/>
    </location>
</feature>
<keyword evidence="17" id="KW-1185">Reference proteome</keyword>
<keyword evidence="12" id="KW-0443">Lipid metabolism</keyword>
<dbReference type="GO" id="GO:0004767">
    <property type="term" value="F:sphingomyelin phosphodiesterase activity"/>
    <property type="evidence" value="ECO:0007669"/>
    <property type="project" value="UniProtKB-EC"/>
</dbReference>
<keyword evidence="13 15" id="KW-0472">Membrane</keyword>
<dbReference type="PANTHER" id="PTHR16320">
    <property type="entry name" value="SPHINGOMYELINASE FAMILY MEMBER"/>
    <property type="match status" value="1"/>
</dbReference>
<dbReference type="PANTHER" id="PTHR16320:SF24">
    <property type="entry name" value="PHOSPHODIESTERASE, PUTATIVE-RELATED"/>
    <property type="match status" value="1"/>
</dbReference>
<comment type="similarity">
    <text evidence="4">Belongs to the neutral sphingomyelinase family.</text>
</comment>
<dbReference type="InterPro" id="IPR038772">
    <property type="entry name" value="Sph/SMPD2-like"/>
</dbReference>
<evidence type="ECO:0000256" key="2">
    <source>
        <dbReference type="ARBA" id="ARBA00004760"/>
    </source>
</evidence>
<keyword evidence="10" id="KW-0746">Sphingolipid metabolism</keyword>
<evidence type="ECO:0000313" key="17">
    <source>
        <dbReference type="Proteomes" id="UP000035642"/>
    </source>
</evidence>
<accession>A0A0K0DKB9</accession>
<dbReference type="EC" id="3.1.4.12" evidence="5"/>
<evidence type="ECO:0000256" key="6">
    <source>
        <dbReference type="ARBA" id="ARBA00022692"/>
    </source>
</evidence>
<feature type="transmembrane region" description="Helical" evidence="15">
    <location>
        <begin position="486"/>
        <end position="517"/>
    </location>
</feature>
<dbReference type="WBParaSite" id="ACAC_0001194401-mRNA-1">
    <property type="protein sequence ID" value="ACAC_0001194401-mRNA-1"/>
    <property type="gene ID" value="ACAC_0001194401"/>
</dbReference>
<keyword evidence="7" id="KW-0479">Metal-binding</keyword>
<evidence type="ECO:0000256" key="12">
    <source>
        <dbReference type="ARBA" id="ARBA00023098"/>
    </source>
</evidence>
<evidence type="ECO:0000259" key="16">
    <source>
        <dbReference type="Pfam" id="PF03372"/>
    </source>
</evidence>
<dbReference type="GO" id="GO:0046872">
    <property type="term" value="F:metal ion binding"/>
    <property type="evidence" value="ECO:0007669"/>
    <property type="project" value="UniProtKB-KW"/>
</dbReference>
<feature type="transmembrane region" description="Helical" evidence="15">
    <location>
        <begin position="381"/>
        <end position="402"/>
    </location>
</feature>
<dbReference type="Pfam" id="PF03372">
    <property type="entry name" value="Exo_endo_phos"/>
    <property type="match status" value="1"/>
</dbReference>
<evidence type="ECO:0000256" key="3">
    <source>
        <dbReference type="ARBA" id="ARBA00004991"/>
    </source>
</evidence>
<evidence type="ECO:0000256" key="5">
    <source>
        <dbReference type="ARBA" id="ARBA00012369"/>
    </source>
</evidence>
<dbReference type="STRING" id="6313.A0A0K0DKB9"/>
<reference evidence="17" key="1">
    <citation type="submission" date="2012-09" db="EMBL/GenBank/DDBJ databases">
        <authorList>
            <person name="Martin A.A."/>
        </authorList>
    </citation>
    <scope>NUCLEOTIDE SEQUENCE</scope>
</reference>
<dbReference type="GO" id="GO:0006665">
    <property type="term" value="P:sphingolipid metabolic process"/>
    <property type="evidence" value="ECO:0007669"/>
    <property type="project" value="UniProtKB-KW"/>
</dbReference>
<evidence type="ECO:0000256" key="10">
    <source>
        <dbReference type="ARBA" id="ARBA00022919"/>
    </source>
</evidence>
<comment type="pathway">
    <text evidence="3">Sphingolipid metabolism.</text>
</comment>
<evidence type="ECO:0000256" key="13">
    <source>
        <dbReference type="ARBA" id="ARBA00023136"/>
    </source>
</evidence>
<feature type="region of interest" description="Disordered" evidence="14">
    <location>
        <begin position="569"/>
        <end position="623"/>
    </location>
</feature>
<feature type="transmembrane region" description="Helical" evidence="15">
    <location>
        <begin position="414"/>
        <end position="432"/>
    </location>
</feature>
<evidence type="ECO:0000256" key="7">
    <source>
        <dbReference type="ARBA" id="ARBA00022723"/>
    </source>
</evidence>
<dbReference type="InterPro" id="IPR005135">
    <property type="entry name" value="Endo/exonuclease/phosphatase"/>
</dbReference>
<proteinExistence type="inferred from homology"/>
<protein>
    <recommendedName>
        <fullName evidence="5">sphingomyelin phosphodiesterase</fullName>
        <ecNumber evidence="5">3.1.4.12</ecNumber>
    </recommendedName>
</protein>
<evidence type="ECO:0000256" key="14">
    <source>
        <dbReference type="SAM" id="MobiDB-lite"/>
    </source>
</evidence>
<dbReference type="SUPFAM" id="SSF56219">
    <property type="entry name" value="DNase I-like"/>
    <property type="match status" value="1"/>
</dbReference>
<feature type="domain" description="Endonuclease/exonuclease/phosphatase" evidence="16">
    <location>
        <begin position="55"/>
        <end position="306"/>
    </location>
</feature>
<comment type="pathway">
    <text evidence="2">Lipid metabolism; sphingolipid metabolism.</text>
</comment>
<dbReference type="AlphaFoldDB" id="A0A0K0DKB9"/>
<name>A0A0K0DKB9_ANGCA</name>
<evidence type="ECO:0000256" key="11">
    <source>
        <dbReference type="ARBA" id="ARBA00022989"/>
    </source>
</evidence>
<evidence type="ECO:0000256" key="8">
    <source>
        <dbReference type="ARBA" id="ARBA00022801"/>
    </source>
</evidence>
<keyword evidence="9" id="KW-0460">Magnesium</keyword>